<feature type="active site" description="Proton donor; for dehydratase activity" evidence="8">
    <location>
        <position position="3900"/>
    </location>
</feature>
<dbReference type="Gene3D" id="3.40.47.10">
    <property type="match status" value="3"/>
</dbReference>
<dbReference type="InterPro" id="IPR020807">
    <property type="entry name" value="PKS_DH"/>
</dbReference>
<dbReference type="InterPro" id="IPR057326">
    <property type="entry name" value="KR_dom"/>
</dbReference>
<proteinExistence type="predicted"/>
<dbReference type="InterPro" id="IPR014031">
    <property type="entry name" value="Ketoacyl_synth_C"/>
</dbReference>
<dbReference type="Gene3D" id="3.10.129.110">
    <property type="entry name" value="Polyketide synthase dehydratase"/>
    <property type="match status" value="2"/>
</dbReference>
<evidence type="ECO:0000256" key="3">
    <source>
        <dbReference type="ARBA" id="ARBA00022553"/>
    </source>
</evidence>
<dbReference type="InterPro" id="IPR036291">
    <property type="entry name" value="NAD(P)-bd_dom_sf"/>
</dbReference>
<dbReference type="SMART" id="SM00823">
    <property type="entry name" value="PKS_PP"/>
    <property type="match status" value="3"/>
</dbReference>
<feature type="domain" description="Ketosynthase family 3 (KS3)" evidence="11">
    <location>
        <begin position="2804"/>
        <end position="3231"/>
    </location>
</feature>
<dbReference type="EMBL" id="JANIIC010000088">
    <property type="protein sequence ID" value="MCQ8835685.1"/>
    <property type="molecule type" value="Genomic_DNA"/>
</dbReference>
<dbReference type="GO" id="GO:0004315">
    <property type="term" value="F:3-oxoacyl-[acyl-carrier-protein] synthase activity"/>
    <property type="evidence" value="ECO:0007669"/>
    <property type="project" value="InterPro"/>
</dbReference>
<feature type="region of interest" description="N-terminal hotdog fold" evidence="8">
    <location>
        <begin position="3699"/>
        <end position="3823"/>
    </location>
</feature>
<dbReference type="InterPro" id="IPR006162">
    <property type="entry name" value="Ppantetheine_attach_site"/>
</dbReference>
<dbReference type="SMART" id="SM01294">
    <property type="entry name" value="PKS_PP_betabranch"/>
    <property type="match status" value="2"/>
</dbReference>
<comment type="pathway">
    <text evidence="1">Antibiotic biosynthesis.</text>
</comment>
<evidence type="ECO:0000313" key="13">
    <source>
        <dbReference type="EMBL" id="MCQ8835685.1"/>
    </source>
</evidence>
<dbReference type="GO" id="GO:0004312">
    <property type="term" value="F:fatty acid synthase activity"/>
    <property type="evidence" value="ECO:0007669"/>
    <property type="project" value="TreeGrafter"/>
</dbReference>
<dbReference type="InterPro" id="IPR042104">
    <property type="entry name" value="PKS_dehydratase_sf"/>
</dbReference>
<dbReference type="Pfam" id="PF00109">
    <property type="entry name" value="ketoacyl-synt"/>
    <property type="match status" value="3"/>
</dbReference>
<dbReference type="Pfam" id="PF16197">
    <property type="entry name" value="KAsynt_C_assoc"/>
    <property type="match status" value="3"/>
</dbReference>
<dbReference type="Pfam" id="PF00550">
    <property type="entry name" value="PP-binding"/>
    <property type="match status" value="3"/>
</dbReference>
<dbReference type="Pfam" id="PF02801">
    <property type="entry name" value="Ketoacyl-synt_C"/>
    <property type="match status" value="3"/>
</dbReference>
<comment type="caution">
    <text evidence="13">The sequence shown here is derived from an EMBL/GenBank/DDBJ whole genome shotgun (WGS) entry which is preliminary data.</text>
</comment>
<dbReference type="Pfam" id="PF00698">
    <property type="entry name" value="Acyl_transf_1"/>
    <property type="match status" value="3"/>
</dbReference>
<evidence type="ECO:0000256" key="2">
    <source>
        <dbReference type="ARBA" id="ARBA00022450"/>
    </source>
</evidence>
<feature type="region of interest" description="Disordered" evidence="9">
    <location>
        <begin position="50"/>
        <end position="69"/>
    </location>
</feature>
<dbReference type="FunFam" id="3.40.366.10:FF:000002">
    <property type="entry name" value="Probable polyketide synthase 2"/>
    <property type="match status" value="3"/>
</dbReference>
<dbReference type="InterPro" id="IPR049551">
    <property type="entry name" value="PKS_DH_C"/>
</dbReference>
<evidence type="ECO:0000256" key="4">
    <source>
        <dbReference type="ARBA" id="ARBA00022679"/>
    </source>
</evidence>
<feature type="region of interest" description="N-terminal hotdog fold" evidence="8">
    <location>
        <begin position="1932"/>
        <end position="2056"/>
    </location>
</feature>
<dbReference type="PROSITE" id="PS00012">
    <property type="entry name" value="PHOSPHOPANTETHEINE"/>
    <property type="match status" value="3"/>
</dbReference>
<dbReference type="InterPro" id="IPR016036">
    <property type="entry name" value="Malonyl_transacylase_ACP-bd"/>
</dbReference>
<dbReference type="Gene3D" id="1.10.1200.10">
    <property type="entry name" value="ACP-like"/>
    <property type="match status" value="3"/>
</dbReference>
<keyword evidence="2" id="KW-0596">Phosphopantetheine</keyword>
<evidence type="ECO:0000256" key="7">
    <source>
        <dbReference type="ARBA" id="ARBA00023315"/>
    </source>
</evidence>
<dbReference type="Pfam" id="PF21089">
    <property type="entry name" value="PKS_DH_N"/>
    <property type="match status" value="2"/>
</dbReference>
<reference evidence="13" key="1">
    <citation type="submission" date="2022-06" db="EMBL/GenBank/DDBJ databases">
        <title>WGS of actinobacteria.</title>
        <authorList>
            <person name="Thawai C."/>
        </authorList>
    </citation>
    <scope>NUCLEOTIDE SEQUENCE</scope>
    <source>
        <strain evidence="13">DSM 42010</strain>
    </source>
</reference>
<dbReference type="SMART" id="SM00827">
    <property type="entry name" value="PKS_AT"/>
    <property type="match status" value="3"/>
</dbReference>
<feature type="active site" description="Proton acceptor; for dehydratase activity" evidence="8">
    <location>
        <position position="3731"/>
    </location>
</feature>
<dbReference type="Gene3D" id="3.40.366.10">
    <property type="entry name" value="Malonyl-Coenzyme A Acyl Carrier Protein, domain 2"/>
    <property type="match status" value="3"/>
</dbReference>
<dbReference type="InterPro" id="IPR032821">
    <property type="entry name" value="PKS_assoc"/>
</dbReference>
<dbReference type="GO" id="GO:0031177">
    <property type="term" value="F:phosphopantetheine binding"/>
    <property type="evidence" value="ECO:0007669"/>
    <property type="project" value="InterPro"/>
</dbReference>
<dbReference type="GO" id="GO:0006633">
    <property type="term" value="P:fatty acid biosynthetic process"/>
    <property type="evidence" value="ECO:0007669"/>
    <property type="project" value="InterPro"/>
</dbReference>
<feature type="active site" description="Proton acceptor; for dehydratase activity" evidence="8">
    <location>
        <position position="1964"/>
    </location>
</feature>
<evidence type="ECO:0000256" key="9">
    <source>
        <dbReference type="SAM" id="MobiDB-lite"/>
    </source>
</evidence>
<dbReference type="FunFam" id="3.40.47.10:FF:000019">
    <property type="entry name" value="Polyketide synthase type I"/>
    <property type="match status" value="3"/>
</dbReference>
<dbReference type="InterPro" id="IPR001227">
    <property type="entry name" value="Ac_transferase_dom_sf"/>
</dbReference>
<keyword evidence="5" id="KW-0045">Antibiotic biosynthesis</keyword>
<feature type="domain" description="PKS/mFAS DH" evidence="12">
    <location>
        <begin position="3699"/>
        <end position="3977"/>
    </location>
</feature>
<gene>
    <name evidence="13" type="ORF">NQU54_43410</name>
</gene>
<dbReference type="PANTHER" id="PTHR43775">
    <property type="entry name" value="FATTY ACID SYNTHASE"/>
    <property type="match status" value="1"/>
</dbReference>
<keyword evidence="4" id="KW-0808">Transferase</keyword>
<dbReference type="PROSITE" id="PS50075">
    <property type="entry name" value="CARRIER"/>
    <property type="match status" value="3"/>
</dbReference>
<dbReference type="PROSITE" id="PS52004">
    <property type="entry name" value="KS3_2"/>
    <property type="match status" value="3"/>
</dbReference>
<dbReference type="SUPFAM" id="SSF51735">
    <property type="entry name" value="NAD(P)-binding Rossmann-fold domains"/>
    <property type="match status" value="4"/>
</dbReference>
<dbReference type="InterPro" id="IPR049552">
    <property type="entry name" value="PKS_DH_N"/>
</dbReference>
<protein>
    <submittedName>
        <fullName evidence="13">Type I polyketide synthase</fullName>
    </submittedName>
</protein>
<name>A0A9X2M3B9_STRMQ</name>
<dbReference type="InterPro" id="IPR018201">
    <property type="entry name" value="Ketoacyl_synth_AS"/>
</dbReference>
<evidence type="ECO:0000259" key="11">
    <source>
        <dbReference type="PROSITE" id="PS52004"/>
    </source>
</evidence>
<dbReference type="FunFam" id="1.10.1200.10:FF:000007">
    <property type="entry name" value="Probable polyketide synthase pks17"/>
    <property type="match status" value="1"/>
</dbReference>
<dbReference type="Pfam" id="PF14765">
    <property type="entry name" value="PS-DH"/>
    <property type="match status" value="2"/>
</dbReference>
<evidence type="ECO:0000259" key="12">
    <source>
        <dbReference type="PROSITE" id="PS52019"/>
    </source>
</evidence>
<keyword evidence="6" id="KW-0511">Multifunctional enzyme</keyword>
<feature type="domain" description="Ketosynthase family 3 (KS3)" evidence="11">
    <location>
        <begin position="9"/>
        <end position="433"/>
    </location>
</feature>
<sequence>MPTDATPHEGAVAVIGLACRFPDAPTPDDFWSLLENGESAIKPVPEERWGALGESESPDDSGPQAQRGGFLDRIDTFDARFFGIKAGEARAMDPQQRLILELGWEALEHAGILPGSLRGTGTGVFIGSIWDDYATLVHRSGPDRIGAYTATGTYRSIIANRLSYYLGLRGPSLVVDSGQSSALVAVHQACQSLAQGESSIALAGGVNLISAPENSVSVARFGGLSPDGVSYTFDARANGYVRGEGGGIVVLRRLADALADGDEIHGVILGTAMNNDGGGTTLTTPSREAQEEVIRLACRRAGVEPSDVGYVELHGTGTPVGDPIEAAALGAVMNTAGSHRRSPLIVGSAKTNVGHLEGAAGIVGLIKAVLCVKHRKLPPSLNYEQPNPDIPFEQLNLKVQTELGAWPHSGGRAIAGVSSFGIGGTNCHLILAEPPNAVSNTPGIGPSRDHGSPTPVTWMMSAKSAAALREQAAKLAECVEAQPDLSAVEVGTALATTRTLFDHRAVVVGGSRERLLRGVSTIARGGTSPHAVRGTASVAAVRTVFVFPGQGSQWSHMARELWDGSPVFRAELQTCAEALAPHTDWNLLETLLDDRHAPDLARVEVVQPALFAVMASLAALWRSYGIEPDAVIGHSQGEIAAAYVAGGLTLDDSARIVALRSQALRILSGTGGMVSVLLPADRTRALLHRWNKRIGIAAVNGPDSTVVSGDVQALDELINVLENEDIRARRIAVDYASHSPQVETLKNELIASLADVRPQACDIPFYSTVTGRHMSTDGLNAEYWYQNLRRTVEFESATKALLGDGHNVFIEVSPHPVLTIGVQETAEKHDGPAVAAIPSLRRNEGGLDHFLTSVARAHVQGVPVNLSAQFGQRTSHVQLPTYAFQRRPFWVDSPSTRPLPGLGPHVQLADNDEADEEQVPGGAGQAPSEWARRMCGLEAADRAQELIRLVCHRAVTVLDSDESQSIDPSHTFKDIGFDSLTAVELRNQLVAETGLKLATTSVFSHPTPLALAHHMDRLLSSAEGSSGDSAPPVGVDDDPIAIVGMACRYPGGVSSPETLWRLVADGMDAVGEFPTDRGWAVEELYDPDPEAAGKSYTRHGGFLYDAANFDPEFFGINPRETLAMDPQQRLLLETAWEALERAGIDPTALRGSDTGVFAGMMASAYGPRMDDPAEGTDGYLLTGSSVSVASGRIAYTFGFEGPAVTVDTACSSSLVALHLAVQSLRQGECSLALAGGATVMATPGTFVEFSRQRGLSRDGRCKAFSATADGTGWSEGVGLLLIERLSDAQRLGHPVLALVRGTAINQDGASNGLTAPNGPAQERVIRQALHNAGLAPADIDAVEAHGTGTTLGDPIEAHALQTVYGQHRPAQRPLWLGSLKSNIGHTQAAAGVGGIIKTVMALHQQTLPRTLHITEPTPHVDWDQGTIQLLTQQQAWEHDPSRPRRAGISSFGISGTNAHTIIEEPPPAPPSAPHPETHPHTVIPWVLSAKSEPALRDQAAQLAQWIQERPDLDPTTLGHTLANRARFPHRAIAIGHDRNDFLHTLQSIAQGQPHPHATTATATTATTAFLFTGQGSQRPGMGRELYETSSIFAEAFDEITTHIDPHLEHPLHDITFSRPGTQAAELLNQTLYTQTALFALETALFRLTQHHGITPDYLIGHSIGEITAAHAAGVLSLHDACTLVTQRGHLMQALPAHGAMAALQGTENEILPLLTNRAHEISIAAVNSPTTTVISGDETAVLETMQLWKNQGRKAHRLPVSHAFHSPHMDGMLDAFRKIAEQLQYHTPHTPIISNLTGNTATPEQLCSPEYWVHHVRNTVRFSDGIHHLHQLGITTTLELGPDPTLTTLAKQHTTPETKTVHIPLLRAQQPETETFTTAITRAHAHGTPITWNTIYATTDTTRTTTPPTYPFQRRRYWLSTTPTTHHNHSKHPLLTTTTDLPDNTGAILTGHLSLTTHPWLADHTIAGHTLLPGTALLELAHQAGNHINCPHLEELTIQTPLLIPQTDTLHIQLTLHRTDDTNRHTLTIHTRPQNQPNPPWTCHATGTLTPTHTQTAERGAAVQRETWPPQDAQALDVNAMYEQLAAAGYEYGPQFQGTQRAWRIADRVYAEIELPDEAHAPPGSFAVHPALLDSALHAGLASLLQDDNTLWLPFSWSGMRLYASGATALRVELAAKGTGNMQVSLWDHTNNPVAFLASVTLRPTSRQQLAAPQPSAAADDLYAVEWEAVSRISEKQAVSADSLAVVTGDPVLKATFGATDPDALFVDGPSAPKYVLFDATAPTTIAPAHEGVLDRVRASANRLLSFLQRWLVDTRFAASRLVVATRNAVVSRPGDEVRDLAGASVWGMLRAAQAENPGRVSIVDVVEGELSSADIAAIVRSEETQFALRGDSVYVPRLVRANVAAPKAGLASSPMQGLDVEGTVVITGASGALGRLVSRHLAATYRVRHLLLVNRRGLSAPGMPEFVDELRALGAETAVASCDVSDRAAVAELLARVPDEHPLTAVVHIAGALDDGTIASQTAERFDGVFRPKADAAWHLHELTQGLNLSAFLLFSSIAGTVGTAGQSNYAATNAFLDGLAQHRRHLGMPGTSLAWGLWQTQGGMADALSPADAARIARGGIIAMTPQYGLALFDRAMASDNAVLVPAKLDPVALRARAAAGPLPPLLRGIVRDTAHQAMSTGSAGHSSVASAQRLAALTESERGEELSRLVRTTMATVLGYGPSDTSTWFDSERTFKDFGFDSLTAVDLRNQLNTVIGLSLPAALVFDHPTPSAVVAFLQERLVGEADAADETHSSPVGVDDDPIAIVGMACRYPGGVSSPETLWRLVADGMDAVGEFPTDRGWAVEELYDPDPEAAGKSYTRHGGFLYDAANFDPEFFGISHREATATDPQQRLLLETAWEALERAGIDPTALRGSDTGVFAGMMASAYGPRMDDPAEGTDGYLLTGSSVSVASGRIAYTFGFEGPAVTVDTACSSSLVALHLAVQSLRQGECSLALAGGATVMATPGTFVEFSRQRGLSRDGRCKAFSATADGTGWSEGVGLLLIERLSDAQRLGHPVLALVRGTAINQDGASNGLTAPNGPAQERVIRQALHNAGLAPADIDAVEAHGTGTTLGDPIEAHALQTVYGQHRPAQRPLWLGSLKSNIGHTQAAAGVGGIIKTVMALHQQTLPRTLHITEPTPHVDWDQGTIQLLTQQQAWEHDPSRPRRAGISSFGISGTNAHTIIEEPPPAPPSAPHPETHPHTVIPWVLSAKSEPALRDQAAQLAQWIQERPDLDPTTLGHTLANRARFPHRAIAIGHDRNDFLHTLQSIAQGQPHPHATTATATTATTAFLFTGQGSQRPGMGRELYETSSIFAEAFDEITTHIDPHLEHPLHDITFSRPGTQAAELLNQTLYTQTALFALETALFRLTQHHGITPDYLIGHSIGEITAAHAAGVLSLHDACTLVTQRGHLMQALPAHGAMAALQGTENEILPLLTNRAHEISIAAVNSPTTTVISGDETAVLETMQLWKNQGRKAHRLPVSHAFHSPHMDGMLDAFRKIAEQLQYHTPHTPIISNLTGNTATPEQLCSPEYWVHHVRNTVRFSDGIHHLHQLGITTTLELGPDPTLTTLAKQHTTPETKTVHIPLLRAQQPETETFTTAITRAHAHGTPITWNTIYATTDTTRTTTPPTYPFQRRRYWLSTTPTTHHNHSKHPLLTTTTDLPDNTGAILTGHLSLTTHPWLADHTIAGHTLLPGTALLELAHQAGNHINCPHLEELTIQTPLLIPQTDTLHIQLTLHRTDDTNRHTLTIHTRPQNQPNPPWTCHATGTLTPTHTQTAEFSRAEAAWPPPAAEPIDLPALHSRLASAGLDYGPALQGIRAAWKKDHEIFVDVELPDEAVPSPLGPFAIHPALLDAALRPLAWDEEEQSIRVPFSWSGSALNASDPRSARVRITLNDEHGSSAALQLTSRDGTPIARVDALSLRPLNAEHLRATGDDAGALYEDAWAELSLSEGPTGTAAFRRRWALVGASANRHHLVQAITRVGDDVDTYADLPALHAAVANGASAPDMLVIAVTSCVAGEPPSTASVPEMLRGTIRHTLGALREWLTHDAISAARLLILTENGAAVRRGEAPDLAVAPLWGLLRTAQSEYPGRITLIDLDGQLNSWHALPAAVATDEPQLGLRGGTALVPRLGRLATGPDSSDAVLDPEGTVLITGASGFLGSLIARHLVARHGARRLLLVSRRGPHAEGMAELAAELQSLGAETAVVACDVADRTAVAELLAAVPAEHPLTAVVHAAGVLDDGALENLSPERFDSVLRSKVDAAWNLHELTQGQGVASFVLFSSIAGVVGNPGQANYATANTFLDTLARHRQAMGLPGVSLAWGLWAQDRGMGGTIDKIGTTRIERSGIAPLDADTGLHLLDEALATPRESVFVPIRLDVAALRRRATAEELPAPFRGLVHAGARRVETASSTPPGVFASGDRFGALPADQQYDLVLEAVGANVALVLGLPSPEVLDAHRGFLDMGFDSLTAVELRNRLGTVTGLQLPTTLVFDYPNTSALAGYLHDRLIPDPDNEAAVDSTVLQELDKLEAVLAADPIDPRMRGIVSARLQEVLSKWGAAQSAPQGTAAVDIESATDDELFETLDNAWNSGT</sequence>
<keyword evidence="14" id="KW-1185">Reference proteome</keyword>
<dbReference type="CDD" id="cd08956">
    <property type="entry name" value="KR_3_FAS_SDR_x"/>
    <property type="match status" value="2"/>
</dbReference>
<evidence type="ECO:0000256" key="1">
    <source>
        <dbReference type="ARBA" id="ARBA00004792"/>
    </source>
</evidence>
<feature type="domain" description="Ketosynthase family 3 (KS3)" evidence="11">
    <location>
        <begin position="1037"/>
        <end position="1464"/>
    </location>
</feature>
<dbReference type="InterPro" id="IPR049900">
    <property type="entry name" value="PKS_mFAS_DH"/>
</dbReference>
<feature type="domain" description="Carrier" evidence="10">
    <location>
        <begin position="4482"/>
        <end position="4557"/>
    </location>
</feature>
<dbReference type="InterPro" id="IPR016039">
    <property type="entry name" value="Thiolase-like"/>
</dbReference>
<dbReference type="SUPFAM" id="SSF55048">
    <property type="entry name" value="Probable ACP-binding domain of malonyl-CoA ACP transacylase"/>
    <property type="match status" value="3"/>
</dbReference>
<accession>A0A9X2M3B9</accession>
<feature type="region of interest" description="C-terminal hotdog fold" evidence="8">
    <location>
        <begin position="3838"/>
        <end position="3977"/>
    </location>
</feature>
<keyword evidence="3" id="KW-0597">Phosphoprotein</keyword>
<dbReference type="SUPFAM" id="SSF47336">
    <property type="entry name" value="ACP-like"/>
    <property type="match status" value="3"/>
</dbReference>
<keyword evidence="7" id="KW-0012">Acyltransferase</keyword>
<dbReference type="SUPFAM" id="SSF52151">
    <property type="entry name" value="FabD/lysophospholipase-like"/>
    <property type="match status" value="3"/>
</dbReference>
<dbReference type="InterPro" id="IPR014043">
    <property type="entry name" value="Acyl_transferase_dom"/>
</dbReference>
<organism evidence="13 14">
    <name type="scientific">Streptomyces malaysiensis subsp. samsunensis</name>
    <dbReference type="NCBI Taxonomy" id="459658"/>
    <lineage>
        <taxon>Bacteria</taxon>
        <taxon>Bacillati</taxon>
        <taxon>Actinomycetota</taxon>
        <taxon>Actinomycetes</taxon>
        <taxon>Kitasatosporales</taxon>
        <taxon>Streptomycetaceae</taxon>
        <taxon>Streptomyces</taxon>
        <taxon>Streptomyces violaceusniger group</taxon>
    </lineage>
</organism>
<dbReference type="RefSeq" id="WP_257635809.1">
    <property type="nucleotide sequence ID" value="NZ_JANIIC010000088.1"/>
</dbReference>
<dbReference type="SMART" id="SM00826">
    <property type="entry name" value="PKS_DH"/>
    <property type="match status" value="2"/>
</dbReference>
<feature type="region of interest" description="C-terminal hotdog fold" evidence="8">
    <location>
        <begin position="2073"/>
        <end position="2211"/>
    </location>
</feature>
<dbReference type="Proteomes" id="UP001142400">
    <property type="component" value="Unassembled WGS sequence"/>
</dbReference>
<evidence type="ECO:0000256" key="8">
    <source>
        <dbReference type="PROSITE-ProRule" id="PRU01363"/>
    </source>
</evidence>
<dbReference type="InterPro" id="IPR016035">
    <property type="entry name" value="Acyl_Trfase/lysoPLipase"/>
</dbReference>
<dbReference type="SUPFAM" id="SSF53901">
    <property type="entry name" value="Thiolase-like"/>
    <property type="match status" value="3"/>
</dbReference>
<evidence type="ECO:0000256" key="5">
    <source>
        <dbReference type="ARBA" id="ARBA00023194"/>
    </source>
</evidence>
<feature type="active site" description="Proton donor; for dehydratase activity" evidence="8">
    <location>
        <position position="2134"/>
    </location>
</feature>
<dbReference type="SMART" id="SM00825">
    <property type="entry name" value="PKS_KS"/>
    <property type="match status" value="3"/>
</dbReference>
<dbReference type="PROSITE" id="PS00606">
    <property type="entry name" value="KS3_1"/>
    <property type="match status" value="2"/>
</dbReference>
<dbReference type="SMART" id="SM00822">
    <property type="entry name" value="PKS_KR"/>
    <property type="match status" value="2"/>
</dbReference>
<evidence type="ECO:0000256" key="6">
    <source>
        <dbReference type="ARBA" id="ARBA00023268"/>
    </source>
</evidence>
<evidence type="ECO:0000259" key="10">
    <source>
        <dbReference type="PROSITE" id="PS50075"/>
    </source>
</evidence>
<feature type="domain" description="Carrier" evidence="10">
    <location>
        <begin position="2707"/>
        <end position="2785"/>
    </location>
</feature>
<dbReference type="PANTHER" id="PTHR43775:SF51">
    <property type="entry name" value="INACTIVE PHENOLPHTHIOCEROL SYNTHESIS POLYKETIDE SYNTHASE TYPE I PKS1-RELATED"/>
    <property type="match status" value="1"/>
</dbReference>
<dbReference type="InterPro" id="IPR014030">
    <property type="entry name" value="Ketoacyl_synth_N"/>
</dbReference>
<evidence type="ECO:0000313" key="14">
    <source>
        <dbReference type="Proteomes" id="UP001142400"/>
    </source>
</evidence>
<dbReference type="Pfam" id="PF22953">
    <property type="entry name" value="SpnB_Rossmann"/>
    <property type="match status" value="2"/>
</dbReference>
<dbReference type="InterPro" id="IPR009081">
    <property type="entry name" value="PP-bd_ACP"/>
</dbReference>
<dbReference type="InterPro" id="IPR013968">
    <property type="entry name" value="PKS_KR"/>
</dbReference>
<dbReference type="InterPro" id="IPR055123">
    <property type="entry name" value="SpnB-like_Rossmann"/>
</dbReference>
<dbReference type="PROSITE" id="PS52019">
    <property type="entry name" value="PKS_MFAS_DH"/>
    <property type="match status" value="2"/>
</dbReference>
<dbReference type="GO" id="GO:0033068">
    <property type="term" value="P:macrolide biosynthetic process"/>
    <property type="evidence" value="ECO:0007669"/>
    <property type="project" value="UniProtKB-ARBA"/>
</dbReference>
<feature type="domain" description="PKS/mFAS DH" evidence="12">
    <location>
        <begin position="1932"/>
        <end position="2211"/>
    </location>
</feature>
<feature type="domain" description="Carrier" evidence="10">
    <location>
        <begin position="941"/>
        <end position="1019"/>
    </location>
</feature>
<dbReference type="InterPro" id="IPR020806">
    <property type="entry name" value="PKS_PP-bd"/>
</dbReference>
<dbReference type="Pfam" id="PF08659">
    <property type="entry name" value="KR"/>
    <property type="match status" value="2"/>
</dbReference>
<dbReference type="Gene3D" id="3.40.50.720">
    <property type="entry name" value="NAD(P)-binding Rossmann-like Domain"/>
    <property type="match status" value="2"/>
</dbReference>
<dbReference type="InterPro" id="IPR036736">
    <property type="entry name" value="ACP-like_sf"/>
</dbReference>
<dbReference type="InterPro" id="IPR020841">
    <property type="entry name" value="PKS_Beta-ketoAc_synthase_dom"/>
</dbReference>
<dbReference type="Gene3D" id="3.30.70.3290">
    <property type="match status" value="3"/>
</dbReference>
<dbReference type="CDD" id="cd00833">
    <property type="entry name" value="PKS"/>
    <property type="match status" value="3"/>
</dbReference>
<dbReference type="InterPro" id="IPR050091">
    <property type="entry name" value="PKS_NRPS_Biosynth_Enz"/>
</dbReference>